<dbReference type="EMBL" id="CP047166">
    <property type="protein sequence ID" value="QRF68467.1"/>
    <property type="molecule type" value="Genomic_DNA"/>
</dbReference>
<dbReference type="InterPro" id="IPR011990">
    <property type="entry name" value="TPR-like_helical_dom_sf"/>
</dbReference>
<organism evidence="1 2">
    <name type="scientific">Ponticoccus alexandrii</name>
    <dbReference type="NCBI Taxonomy" id="1943633"/>
    <lineage>
        <taxon>Bacteria</taxon>
        <taxon>Pseudomonadati</taxon>
        <taxon>Pseudomonadota</taxon>
        <taxon>Alphaproteobacteria</taxon>
        <taxon>Rhodobacterales</taxon>
        <taxon>Roseobacteraceae</taxon>
        <taxon>Ponticoccus</taxon>
    </lineage>
</organism>
<evidence type="ECO:0000313" key="1">
    <source>
        <dbReference type="EMBL" id="QRF68467.1"/>
    </source>
</evidence>
<sequence>MAFHGRGQEADPERAVDYYRRAADLGSGPGLREMGYAHYHGTGVPVDMTLALAFMERAVAAGDRKAIPDLAWLYEGNDGVGQDLVKAYLLYRLGVERGVAKAAYELGLFVAWEEYPGFWHDPVKGYGYCLLGVDWGHKLEEGDVAAECESLAEDLDETERAAARAFAETHK</sequence>
<protein>
    <recommendedName>
        <fullName evidence="3">Sel1 repeat family protein</fullName>
    </recommendedName>
</protein>
<dbReference type="Pfam" id="PF08238">
    <property type="entry name" value="Sel1"/>
    <property type="match status" value="3"/>
</dbReference>
<dbReference type="InterPro" id="IPR006597">
    <property type="entry name" value="Sel1-like"/>
</dbReference>
<proteinExistence type="predicted"/>
<dbReference type="SUPFAM" id="SSF81901">
    <property type="entry name" value="HCP-like"/>
    <property type="match status" value="1"/>
</dbReference>
<evidence type="ECO:0000313" key="2">
    <source>
        <dbReference type="Proteomes" id="UP000596387"/>
    </source>
</evidence>
<gene>
    <name evidence="1" type="ORF">GQA70_10800</name>
</gene>
<dbReference type="InterPro" id="IPR052945">
    <property type="entry name" value="Mitotic_Regulator"/>
</dbReference>
<evidence type="ECO:0008006" key="3">
    <source>
        <dbReference type="Google" id="ProtNLM"/>
    </source>
</evidence>
<dbReference type="PANTHER" id="PTHR43628">
    <property type="entry name" value="ACTIVATOR OF C KINASE PROTEIN 1-RELATED"/>
    <property type="match status" value="1"/>
</dbReference>
<dbReference type="Proteomes" id="UP000596387">
    <property type="component" value="Chromosome"/>
</dbReference>
<dbReference type="Gene3D" id="1.25.40.10">
    <property type="entry name" value="Tetratricopeptide repeat domain"/>
    <property type="match status" value="1"/>
</dbReference>
<accession>A0ABX7FEY3</accession>
<dbReference type="SMART" id="SM00671">
    <property type="entry name" value="SEL1"/>
    <property type="match status" value="3"/>
</dbReference>
<keyword evidence="2" id="KW-1185">Reference proteome</keyword>
<name>A0ABX7FEY3_9RHOB</name>
<reference evidence="1 2" key="1">
    <citation type="submission" date="2019-12" db="EMBL/GenBank/DDBJ databases">
        <title>Complete Genome Sequence of a Quorum-Sensing Bacterium,Rhodobacteraceae bacterium C31, Isolated from a marine microalgae symbiotic bacteria.</title>
        <authorList>
            <person name="Zhang Y."/>
        </authorList>
    </citation>
    <scope>NUCLEOTIDE SEQUENCE [LARGE SCALE GENOMIC DNA]</scope>
    <source>
        <strain evidence="1 2">C31</strain>
    </source>
</reference>
<dbReference type="PANTHER" id="PTHR43628:SF1">
    <property type="entry name" value="CHITIN SYNTHASE REGULATORY FACTOR 2-RELATED"/>
    <property type="match status" value="1"/>
</dbReference>
<dbReference type="RefSeq" id="WP_082055937.1">
    <property type="nucleotide sequence ID" value="NZ_CP047166.1"/>
</dbReference>